<dbReference type="EMBL" id="NOVD01000001">
    <property type="protein sequence ID" value="PCK28936.1"/>
    <property type="molecule type" value="Genomic_DNA"/>
</dbReference>
<accession>A0A2A5JHR9</accession>
<reference evidence="1 2" key="1">
    <citation type="submission" date="2017-07" db="EMBL/GenBank/DDBJ databases">
        <title>Draft sequence of Rhodococcus enclensis 23b-28.</title>
        <authorList>
            <person name="Besaury L."/>
            <person name="Sancelme M."/>
            <person name="Amato P."/>
            <person name="Lallement A."/>
            <person name="Delort A.-M."/>
        </authorList>
    </citation>
    <scope>NUCLEOTIDE SEQUENCE [LARGE SCALE GENOMIC DNA]</scope>
    <source>
        <strain evidence="1 2">23b-28</strain>
    </source>
</reference>
<evidence type="ECO:0008006" key="3">
    <source>
        <dbReference type="Google" id="ProtNLM"/>
    </source>
</evidence>
<name>A0A2A5JHR9_RHOSG</name>
<dbReference type="Proteomes" id="UP000230886">
    <property type="component" value="Unassembled WGS sequence"/>
</dbReference>
<comment type="caution">
    <text evidence="1">The sequence shown here is derived from an EMBL/GenBank/DDBJ whole genome shotgun (WGS) entry which is preliminary data.</text>
</comment>
<proteinExistence type="predicted"/>
<evidence type="ECO:0000313" key="1">
    <source>
        <dbReference type="EMBL" id="PCK28936.1"/>
    </source>
</evidence>
<gene>
    <name evidence="1" type="ORF">CHR55_00600</name>
</gene>
<evidence type="ECO:0000313" key="2">
    <source>
        <dbReference type="Proteomes" id="UP000230886"/>
    </source>
</evidence>
<sequence length="98" mass="9807">MGPILQVNFAALQQLSADLSRIADQISGIDSAGPIFEAAAALNSSAVAAVSTGNAGVIADAYRHLATQLGLMASGTAAAARLYDAAEGEVVSELRGAY</sequence>
<organism evidence="1 2">
    <name type="scientific">Rhodococcus qingshengii</name>
    <dbReference type="NCBI Taxonomy" id="334542"/>
    <lineage>
        <taxon>Bacteria</taxon>
        <taxon>Bacillati</taxon>
        <taxon>Actinomycetota</taxon>
        <taxon>Actinomycetes</taxon>
        <taxon>Mycobacteriales</taxon>
        <taxon>Nocardiaceae</taxon>
        <taxon>Rhodococcus</taxon>
        <taxon>Rhodococcus erythropolis group</taxon>
    </lineage>
</organism>
<dbReference type="RefSeq" id="WP_099696770.1">
    <property type="nucleotide sequence ID" value="NZ_NOVD01000001.1"/>
</dbReference>
<protein>
    <recommendedName>
        <fullName evidence="3">PE family protein</fullName>
    </recommendedName>
</protein>
<dbReference type="AlphaFoldDB" id="A0A2A5JHR9"/>